<name>A0A381X8A2_9ZZZZ</name>
<evidence type="ECO:0000259" key="4">
    <source>
        <dbReference type="Pfam" id="PF00929"/>
    </source>
</evidence>
<keyword evidence="1" id="KW-0540">Nuclease</keyword>
<keyword evidence="3" id="KW-0269">Exonuclease</keyword>
<dbReference type="Gene3D" id="3.30.420.10">
    <property type="entry name" value="Ribonuclease H-like superfamily/Ribonuclease H"/>
    <property type="match status" value="1"/>
</dbReference>
<dbReference type="GO" id="GO:0008408">
    <property type="term" value="F:3'-5' exonuclease activity"/>
    <property type="evidence" value="ECO:0007669"/>
    <property type="project" value="TreeGrafter"/>
</dbReference>
<organism evidence="5">
    <name type="scientific">marine metagenome</name>
    <dbReference type="NCBI Taxonomy" id="408172"/>
    <lineage>
        <taxon>unclassified sequences</taxon>
        <taxon>metagenomes</taxon>
        <taxon>ecological metagenomes</taxon>
    </lineage>
</organism>
<dbReference type="InterPro" id="IPR013520">
    <property type="entry name" value="Ribonucl_H"/>
</dbReference>
<evidence type="ECO:0000256" key="3">
    <source>
        <dbReference type="ARBA" id="ARBA00022839"/>
    </source>
</evidence>
<accession>A0A381X8A2</accession>
<dbReference type="AlphaFoldDB" id="A0A381X8A2"/>
<reference evidence="5" key="1">
    <citation type="submission" date="2018-05" db="EMBL/GenBank/DDBJ databases">
        <authorList>
            <person name="Lanie J.A."/>
            <person name="Ng W.-L."/>
            <person name="Kazmierczak K.M."/>
            <person name="Andrzejewski T.M."/>
            <person name="Davidsen T.M."/>
            <person name="Wayne K.J."/>
            <person name="Tettelin H."/>
            <person name="Glass J.I."/>
            <person name="Rusch D."/>
            <person name="Podicherti R."/>
            <person name="Tsui H.-C.T."/>
            <person name="Winkler M.E."/>
        </authorList>
    </citation>
    <scope>NUCLEOTIDE SEQUENCE</scope>
</reference>
<feature type="non-terminal residue" evidence="5">
    <location>
        <position position="1"/>
    </location>
</feature>
<evidence type="ECO:0000256" key="2">
    <source>
        <dbReference type="ARBA" id="ARBA00022801"/>
    </source>
</evidence>
<dbReference type="SUPFAM" id="SSF53098">
    <property type="entry name" value="Ribonuclease H-like"/>
    <property type="match status" value="1"/>
</dbReference>
<protein>
    <recommendedName>
        <fullName evidence="4">Exonuclease domain-containing protein</fullName>
    </recommendedName>
</protein>
<gene>
    <name evidence="5" type="ORF">METZ01_LOCUS113565</name>
</gene>
<keyword evidence="2" id="KW-0378">Hydrolase</keyword>
<proteinExistence type="predicted"/>
<dbReference type="PANTHER" id="PTHR30231:SF4">
    <property type="entry name" value="PROTEIN NEN2"/>
    <property type="match status" value="1"/>
</dbReference>
<dbReference type="Pfam" id="PF00929">
    <property type="entry name" value="RNase_T"/>
    <property type="match status" value="1"/>
</dbReference>
<evidence type="ECO:0000256" key="1">
    <source>
        <dbReference type="ARBA" id="ARBA00022722"/>
    </source>
</evidence>
<dbReference type="InterPro" id="IPR036397">
    <property type="entry name" value="RNaseH_sf"/>
</dbReference>
<dbReference type="EMBL" id="UINC01014186">
    <property type="protein sequence ID" value="SVA60711.1"/>
    <property type="molecule type" value="Genomic_DNA"/>
</dbReference>
<evidence type="ECO:0000313" key="5">
    <source>
        <dbReference type="EMBL" id="SVA60711.1"/>
    </source>
</evidence>
<dbReference type="InterPro" id="IPR012337">
    <property type="entry name" value="RNaseH-like_sf"/>
</dbReference>
<dbReference type="GO" id="GO:0003676">
    <property type="term" value="F:nucleic acid binding"/>
    <property type="evidence" value="ECO:0007669"/>
    <property type="project" value="InterPro"/>
</dbReference>
<feature type="domain" description="Exonuclease" evidence="4">
    <location>
        <begin position="10"/>
        <end position="153"/>
    </location>
</feature>
<dbReference type="PANTHER" id="PTHR30231">
    <property type="entry name" value="DNA POLYMERASE III SUBUNIT EPSILON"/>
    <property type="match status" value="1"/>
</dbReference>
<sequence length="164" mass="19423">DEMLRWDSDLKISKEAARITGYNQFVFDKKARPEKEVFQTVYDWLDGSDYIVGHNILGFDLYLMRGWCKMYDKPYNHFFKKAVDTMALARGLKIEMPFKSQENSFLEYQYKMISLRKKGLKTSLGALGKYYGISHDSSKLHDALEDLNLNLKVWQRIKLDMDRR</sequence>